<dbReference type="Gene3D" id="2.10.25.10">
    <property type="entry name" value="Laminin"/>
    <property type="match status" value="2"/>
</dbReference>
<feature type="disulfide bond" evidence="4">
    <location>
        <begin position="84"/>
        <end position="93"/>
    </location>
</feature>
<dbReference type="Pfam" id="PF00008">
    <property type="entry name" value="EGF"/>
    <property type="match status" value="1"/>
</dbReference>
<evidence type="ECO:0000256" key="4">
    <source>
        <dbReference type="PROSITE-ProRule" id="PRU00076"/>
    </source>
</evidence>
<dbReference type="SUPFAM" id="SSF57196">
    <property type="entry name" value="EGF/Laminin"/>
    <property type="match status" value="2"/>
</dbReference>
<dbReference type="PROSITE" id="PS51034">
    <property type="entry name" value="ZP_2"/>
    <property type="match status" value="1"/>
</dbReference>
<dbReference type="InterPro" id="IPR001507">
    <property type="entry name" value="ZP_dom"/>
</dbReference>
<keyword evidence="5" id="KW-1133">Transmembrane helix</keyword>
<keyword evidence="5" id="KW-0472">Membrane</keyword>
<evidence type="ECO:0000313" key="9">
    <source>
        <dbReference type="EMBL" id="CAH3031435.1"/>
    </source>
</evidence>
<dbReference type="Pfam" id="PF23344">
    <property type="entry name" value="ZP-N"/>
    <property type="match status" value="1"/>
</dbReference>
<dbReference type="PRINTS" id="PR00023">
    <property type="entry name" value="ZPELLUCIDA"/>
</dbReference>
<feature type="domain" description="ZP" evidence="8">
    <location>
        <begin position="144"/>
        <end position="390"/>
    </location>
</feature>
<feature type="domain" description="EGF-like" evidence="7">
    <location>
        <begin position="57"/>
        <end position="94"/>
    </location>
</feature>
<dbReference type="PROSITE" id="PS01187">
    <property type="entry name" value="EGF_CA"/>
    <property type="match status" value="1"/>
</dbReference>
<proteinExistence type="predicted"/>
<dbReference type="Pfam" id="PF14670">
    <property type="entry name" value="FXa_inhibition"/>
    <property type="match status" value="1"/>
</dbReference>
<dbReference type="EMBL" id="CALNXI010000671">
    <property type="protein sequence ID" value="CAH3031435.1"/>
    <property type="molecule type" value="Genomic_DNA"/>
</dbReference>
<evidence type="ECO:0000313" key="10">
    <source>
        <dbReference type="Proteomes" id="UP001159427"/>
    </source>
</evidence>
<dbReference type="SMART" id="SM00179">
    <property type="entry name" value="EGF_CA"/>
    <property type="match status" value="2"/>
</dbReference>
<evidence type="ECO:0000256" key="6">
    <source>
        <dbReference type="SAM" id="SignalP"/>
    </source>
</evidence>
<comment type="caution">
    <text evidence="9">The sequence shown here is derived from an EMBL/GenBank/DDBJ whole genome shotgun (WGS) entry which is preliminary data.</text>
</comment>
<dbReference type="Pfam" id="PF00100">
    <property type="entry name" value="Zona_pellucida"/>
    <property type="match status" value="1"/>
</dbReference>
<sequence length="474" mass="52522">MKDLTVIVLIFGSSLSSLVMSRKTVYTNQLTNDKLVDSLEEEVDDFPDGAVFEESSGVSPCTSVPCKNGGSCLVAVGDSFSCKCAAGFKGDTCEEDIDECAVQNGGCSHDCENTPGSYECTCPDAELSLAADNHTCEAKGVIVNCLQNKMSITIPKTILKGMDREHIRLLDPKCGATETSSHFILRTPLTGCGTTRRHTKSAVVYSNKVLEIPLKSSDIVTRIREIEIPFSCYYSNSRTATAVGMRPENRKLVFSEIGKGNFTVVLELYHSNRYLTAYTQEDFPLQLKLRQNVNLEAKVESKDKRLSVLPDTCYATPTPSQNDAKRVLILKNGCPVDDTLKFYRSPTGTYRFGLEAFEFVDQPFVFIHCHVIICNASNPQSRCARGCEKKARLRREVEHHNMYSLAQGPITLDHEIELDQKHVEKFSVNNMDSFGMDSSLLAAMAVVTAVTIFGVAFVIMKKRSNHAGYFRVKE</sequence>
<accession>A0ABN8MMJ5</accession>
<name>A0ABN8MMJ5_9CNID</name>
<dbReference type="InterPro" id="IPR018097">
    <property type="entry name" value="EGF_Ca-bd_CS"/>
</dbReference>
<evidence type="ECO:0000256" key="2">
    <source>
        <dbReference type="ARBA" id="ARBA00023157"/>
    </source>
</evidence>
<gene>
    <name evidence="9" type="ORF">PEVE_00038863</name>
</gene>
<dbReference type="PANTHER" id="PTHR14002:SF43">
    <property type="entry name" value="DELTA-LIKE PROTEIN"/>
    <property type="match status" value="1"/>
</dbReference>
<dbReference type="SMART" id="SM00241">
    <property type="entry name" value="ZP"/>
    <property type="match status" value="1"/>
</dbReference>
<dbReference type="PROSITE" id="PS50026">
    <property type="entry name" value="EGF_3"/>
    <property type="match status" value="1"/>
</dbReference>
<reference evidence="9 10" key="1">
    <citation type="submission" date="2022-05" db="EMBL/GenBank/DDBJ databases">
        <authorList>
            <consortium name="Genoscope - CEA"/>
            <person name="William W."/>
        </authorList>
    </citation>
    <scope>NUCLEOTIDE SEQUENCE [LARGE SCALE GENOMIC DNA]</scope>
</reference>
<dbReference type="InterPro" id="IPR048290">
    <property type="entry name" value="ZP_chr"/>
</dbReference>
<dbReference type="InterPro" id="IPR000742">
    <property type="entry name" value="EGF"/>
</dbReference>
<dbReference type="InterPro" id="IPR055355">
    <property type="entry name" value="ZP-C"/>
</dbReference>
<dbReference type="InterPro" id="IPR055356">
    <property type="entry name" value="ZP-N"/>
</dbReference>
<dbReference type="PROSITE" id="PS01186">
    <property type="entry name" value="EGF_2"/>
    <property type="match status" value="1"/>
</dbReference>
<dbReference type="Proteomes" id="UP001159427">
    <property type="component" value="Unassembled WGS sequence"/>
</dbReference>
<feature type="transmembrane region" description="Helical" evidence="5">
    <location>
        <begin position="440"/>
        <end position="460"/>
    </location>
</feature>
<keyword evidence="5" id="KW-0812">Transmembrane</keyword>
<evidence type="ECO:0000256" key="5">
    <source>
        <dbReference type="SAM" id="Phobius"/>
    </source>
</evidence>
<comment type="caution">
    <text evidence="4">Lacks conserved residue(s) required for the propagation of feature annotation.</text>
</comment>
<keyword evidence="10" id="KW-1185">Reference proteome</keyword>
<dbReference type="Gene3D" id="2.60.40.3210">
    <property type="entry name" value="Zona pellucida, ZP-N domain"/>
    <property type="match status" value="1"/>
</dbReference>
<organism evidence="9 10">
    <name type="scientific">Porites evermanni</name>
    <dbReference type="NCBI Taxonomy" id="104178"/>
    <lineage>
        <taxon>Eukaryota</taxon>
        <taxon>Metazoa</taxon>
        <taxon>Cnidaria</taxon>
        <taxon>Anthozoa</taxon>
        <taxon>Hexacorallia</taxon>
        <taxon>Scleractinia</taxon>
        <taxon>Fungiina</taxon>
        <taxon>Poritidae</taxon>
        <taxon>Porites</taxon>
    </lineage>
</organism>
<feature type="chain" id="PRO_5047356151" evidence="6">
    <location>
        <begin position="22"/>
        <end position="474"/>
    </location>
</feature>
<keyword evidence="2 4" id="KW-1015">Disulfide bond</keyword>
<evidence type="ECO:0000256" key="3">
    <source>
        <dbReference type="ARBA" id="ARBA00023180"/>
    </source>
</evidence>
<keyword evidence="1 6" id="KW-0732">Signal</keyword>
<dbReference type="InterPro" id="IPR001881">
    <property type="entry name" value="EGF-like_Ca-bd_dom"/>
</dbReference>
<dbReference type="PROSITE" id="PS00022">
    <property type="entry name" value="EGF_1"/>
    <property type="match status" value="1"/>
</dbReference>
<evidence type="ECO:0000259" key="8">
    <source>
        <dbReference type="PROSITE" id="PS51034"/>
    </source>
</evidence>
<dbReference type="Gene3D" id="2.60.40.4100">
    <property type="entry name" value="Zona pellucida, ZP-C domain"/>
    <property type="match status" value="1"/>
</dbReference>
<dbReference type="SMART" id="SM00181">
    <property type="entry name" value="EGF"/>
    <property type="match status" value="2"/>
</dbReference>
<protein>
    <submittedName>
        <fullName evidence="9">Uncharacterized protein</fullName>
    </submittedName>
</protein>
<dbReference type="PANTHER" id="PTHR14002">
    <property type="entry name" value="ENDOGLIN/TGF-BETA RECEPTOR TYPE III"/>
    <property type="match status" value="1"/>
</dbReference>
<evidence type="ECO:0000259" key="7">
    <source>
        <dbReference type="PROSITE" id="PS50026"/>
    </source>
</evidence>
<keyword evidence="4" id="KW-0245">EGF-like domain</keyword>
<feature type="signal peptide" evidence="6">
    <location>
        <begin position="1"/>
        <end position="21"/>
    </location>
</feature>
<keyword evidence="3" id="KW-0325">Glycoprotein</keyword>
<dbReference type="InterPro" id="IPR042235">
    <property type="entry name" value="ZP-C_dom"/>
</dbReference>
<dbReference type="CDD" id="cd00054">
    <property type="entry name" value="EGF_CA"/>
    <property type="match status" value="2"/>
</dbReference>
<evidence type="ECO:0000256" key="1">
    <source>
        <dbReference type="ARBA" id="ARBA00022729"/>
    </source>
</evidence>